<feature type="chain" id="PRO_5024285502" evidence="2">
    <location>
        <begin position="26"/>
        <end position="144"/>
    </location>
</feature>
<feature type="compositionally biased region" description="Basic and acidic residues" evidence="1">
    <location>
        <begin position="124"/>
        <end position="144"/>
    </location>
</feature>
<keyword evidence="2" id="KW-0732">Signal</keyword>
<protein>
    <submittedName>
        <fullName evidence="3">Uncharacterized protein</fullName>
    </submittedName>
</protein>
<name>A0A5S4VJB4_9MICO</name>
<evidence type="ECO:0000313" key="3">
    <source>
        <dbReference type="EMBL" id="TYL54225.1"/>
    </source>
</evidence>
<evidence type="ECO:0000256" key="1">
    <source>
        <dbReference type="SAM" id="MobiDB-lite"/>
    </source>
</evidence>
<dbReference type="Proteomes" id="UP000325243">
    <property type="component" value="Unassembled WGS sequence"/>
</dbReference>
<feature type="region of interest" description="Disordered" evidence="1">
    <location>
        <begin position="114"/>
        <end position="144"/>
    </location>
</feature>
<keyword evidence="4" id="KW-1185">Reference proteome</keyword>
<dbReference type="RefSeq" id="WP_148733725.1">
    <property type="nucleotide sequence ID" value="NZ_VSSB01000001.1"/>
</dbReference>
<dbReference type="PROSITE" id="PS51257">
    <property type="entry name" value="PROKAR_LIPOPROTEIN"/>
    <property type="match status" value="1"/>
</dbReference>
<proteinExistence type="predicted"/>
<evidence type="ECO:0000313" key="4">
    <source>
        <dbReference type="Proteomes" id="UP000325243"/>
    </source>
</evidence>
<reference evidence="3 4" key="1">
    <citation type="submission" date="2019-08" db="EMBL/GenBank/DDBJ databases">
        <authorList>
            <person name="Hu J."/>
        </authorList>
    </citation>
    <scope>NUCLEOTIDE SEQUENCE [LARGE SCALE GENOMIC DNA]</scope>
    <source>
        <strain evidence="3 4">NEAU-184</strain>
    </source>
</reference>
<gene>
    <name evidence="3" type="ORF">FYC51_11685</name>
</gene>
<dbReference type="AlphaFoldDB" id="A0A5S4VJB4"/>
<comment type="caution">
    <text evidence="3">The sequence shown here is derived from an EMBL/GenBank/DDBJ whole genome shotgun (WGS) entry which is preliminary data.</text>
</comment>
<evidence type="ECO:0000256" key="2">
    <source>
        <dbReference type="SAM" id="SignalP"/>
    </source>
</evidence>
<dbReference type="EMBL" id="VSSB01000001">
    <property type="protein sequence ID" value="TYL54225.1"/>
    <property type="molecule type" value="Genomic_DNA"/>
</dbReference>
<feature type="signal peptide" evidence="2">
    <location>
        <begin position="1"/>
        <end position="25"/>
    </location>
</feature>
<sequence length="144" mass="15737">MRPHPLGLVAIVVAFTMTACSPAYDAETRDGLREHVVTVSEASAAGDWQAAIDELDVMTAELATAREDGRVDDDRFEAIVGAMELVRLDLEAAIAAAADEAERQRLIEEQARLQQQIEELQDQGDDKGEKGKGDKGDKEKDDDR</sequence>
<organism evidence="3 4">
    <name type="scientific">Agromyces mariniharenae</name>
    <dbReference type="NCBI Taxonomy" id="2604423"/>
    <lineage>
        <taxon>Bacteria</taxon>
        <taxon>Bacillati</taxon>
        <taxon>Actinomycetota</taxon>
        <taxon>Actinomycetes</taxon>
        <taxon>Micrococcales</taxon>
        <taxon>Microbacteriaceae</taxon>
        <taxon>Agromyces</taxon>
    </lineage>
</organism>
<accession>A0A5S4VJB4</accession>